<dbReference type="InterPro" id="IPR013745">
    <property type="entry name" value="Bit61/PRR5"/>
</dbReference>
<evidence type="ECO:0008006" key="4">
    <source>
        <dbReference type="Google" id="ProtNLM"/>
    </source>
</evidence>
<evidence type="ECO:0000313" key="2">
    <source>
        <dbReference type="EMBL" id="KAH0543904.1"/>
    </source>
</evidence>
<feature type="compositionally biased region" description="Low complexity" evidence="1">
    <location>
        <begin position="8"/>
        <end position="30"/>
    </location>
</feature>
<feature type="region of interest" description="Disordered" evidence="1">
    <location>
        <begin position="86"/>
        <end position="246"/>
    </location>
</feature>
<feature type="compositionally biased region" description="Basic residues" evidence="1">
    <location>
        <begin position="197"/>
        <end position="210"/>
    </location>
</feature>
<dbReference type="PANTHER" id="PTHR32428:SF2">
    <property type="entry name" value="TARGET OF RAPAMYCIN COMPLEX 2 SUBUNIT BIT61-RELATED"/>
    <property type="match status" value="1"/>
</dbReference>
<dbReference type="AlphaFoldDB" id="A0A9P8ICT9"/>
<accession>A0A9P8ICT9</accession>
<comment type="caution">
    <text evidence="2">The sequence shown here is derived from an EMBL/GenBank/DDBJ whole genome shotgun (WGS) entry which is preliminary data.</text>
</comment>
<organism evidence="2 3">
    <name type="scientific">Glutinoglossum americanum</name>
    <dbReference type="NCBI Taxonomy" id="1670608"/>
    <lineage>
        <taxon>Eukaryota</taxon>
        <taxon>Fungi</taxon>
        <taxon>Dikarya</taxon>
        <taxon>Ascomycota</taxon>
        <taxon>Pezizomycotina</taxon>
        <taxon>Geoglossomycetes</taxon>
        <taxon>Geoglossales</taxon>
        <taxon>Geoglossaceae</taxon>
        <taxon>Glutinoglossum</taxon>
    </lineage>
</organism>
<gene>
    <name evidence="2" type="ORF">FGG08_001805</name>
</gene>
<feature type="region of interest" description="Disordered" evidence="1">
    <location>
        <begin position="270"/>
        <end position="300"/>
    </location>
</feature>
<evidence type="ECO:0000313" key="3">
    <source>
        <dbReference type="Proteomes" id="UP000698800"/>
    </source>
</evidence>
<evidence type="ECO:0000256" key="1">
    <source>
        <dbReference type="SAM" id="MobiDB-lite"/>
    </source>
</evidence>
<dbReference type="GO" id="GO:0031932">
    <property type="term" value="C:TORC2 complex"/>
    <property type="evidence" value="ECO:0007669"/>
    <property type="project" value="TreeGrafter"/>
</dbReference>
<feature type="compositionally biased region" description="Polar residues" evidence="1">
    <location>
        <begin position="175"/>
        <end position="186"/>
    </location>
</feature>
<dbReference type="GO" id="GO:0038203">
    <property type="term" value="P:TORC2 signaling"/>
    <property type="evidence" value="ECO:0007669"/>
    <property type="project" value="TreeGrafter"/>
</dbReference>
<feature type="compositionally biased region" description="Polar residues" evidence="1">
    <location>
        <begin position="220"/>
        <end position="229"/>
    </location>
</feature>
<feature type="compositionally biased region" description="Basic and acidic residues" evidence="1">
    <location>
        <begin position="270"/>
        <end position="279"/>
    </location>
</feature>
<feature type="compositionally biased region" description="Low complexity" evidence="1">
    <location>
        <begin position="143"/>
        <end position="174"/>
    </location>
</feature>
<proteinExistence type="predicted"/>
<reference evidence="2" key="1">
    <citation type="submission" date="2021-03" db="EMBL/GenBank/DDBJ databases">
        <title>Comparative genomics and phylogenomic investigation of the class Geoglossomycetes provide insights into ecological specialization and systematics.</title>
        <authorList>
            <person name="Melie T."/>
            <person name="Pirro S."/>
            <person name="Miller A.N."/>
            <person name="Quandt A."/>
        </authorList>
    </citation>
    <scope>NUCLEOTIDE SEQUENCE</scope>
    <source>
        <strain evidence="2">GBOQ0MN5Z8</strain>
    </source>
</reference>
<feature type="region of interest" description="Disordered" evidence="1">
    <location>
        <begin position="661"/>
        <end position="697"/>
    </location>
</feature>
<protein>
    <recommendedName>
        <fullName evidence="4">HbrB-like protein</fullName>
    </recommendedName>
</protein>
<feature type="compositionally biased region" description="Basic and acidic residues" evidence="1">
    <location>
        <begin position="103"/>
        <end position="115"/>
    </location>
</feature>
<dbReference type="EMBL" id="JAGHQL010000025">
    <property type="protein sequence ID" value="KAH0543904.1"/>
    <property type="molecule type" value="Genomic_DNA"/>
</dbReference>
<feature type="compositionally biased region" description="Polar residues" evidence="1">
    <location>
        <begin position="680"/>
        <end position="697"/>
    </location>
</feature>
<name>A0A9P8ICT9_9PEZI</name>
<dbReference type="Proteomes" id="UP000698800">
    <property type="component" value="Unassembled WGS sequence"/>
</dbReference>
<dbReference type="PANTHER" id="PTHR32428">
    <property type="entry name" value="TARGET OF RAPAMYCIN COMPLEX 2 SUBUNIT BIT61-RELATED"/>
    <property type="match status" value="1"/>
</dbReference>
<sequence length="697" mass="74250">MPNPNLTASQIAAQAAMQQQQAQHSRQRSQTVPNPHSPPEITGGRRNPNLPPPLQLGPTDARGVYHNGLLGSYAAATSAANAAFPRSAISSPGLPVADGPSFSDREHKQKPEKSKMKLFSKPRSVGISKDKDLDKKDKPIPSPKKNSSASPLPRMNPSSVSLADSLASSPPSSLYFNANSSTTTLQPPAEKSGATEKHKHYFLSRQKHRAKEKEEHHNLPLSSASSNSKPLDPHAPQSLYSFAPSSPGPSATSFAKSMSGLDLRHGGRALREKKKEEKANAAANAAGGAGSVGAEGEFSIPGEWPGPSSLGSVVGAASFLGNAAPSNVSTYSSAASVYCGDIGGVTGLHGFGLHGMTPDDAWPFLKAKLLVIFEGEDLRLPVEDFNRLVNAHIQRCVQQRAPTILLEDLRELLQTGFSSLDQSLRSSPDDRLVTKLVDMWLFVFGSILPYMQAVFLPLDLEFKGTGNAMNAQEAREFWGELPDSDSDSSMGEELNVRRIVLIAYRDVVVLSRHDTLEAIFSRLSLESINAFSDILGAIPDSISSGRPGTSASFDPASSSFSSQTPTLLNEPIALSGNRSRATSNTSSGYAVSGDTYIGGSHRSPIPTITATSPPDSAVVTETVGRMLQCVSVLASVQTGDDAQLKMERLSKTLKHNWLGRGRTGRNRRGFVGTRLAGSRPTPSSGLSEQTVQVESML</sequence>
<keyword evidence="3" id="KW-1185">Reference proteome</keyword>
<feature type="region of interest" description="Disordered" evidence="1">
    <location>
        <begin position="1"/>
        <end position="65"/>
    </location>
</feature>
<dbReference type="OrthoDB" id="2290221at2759"/>
<dbReference type="Pfam" id="PF08539">
    <property type="entry name" value="HbrB"/>
    <property type="match status" value="1"/>
</dbReference>
<feature type="compositionally biased region" description="Basic and acidic residues" evidence="1">
    <location>
        <begin position="128"/>
        <end position="139"/>
    </location>
</feature>